<evidence type="ECO:0000256" key="1">
    <source>
        <dbReference type="SAM" id="MobiDB-lite"/>
    </source>
</evidence>
<gene>
    <name evidence="4" type="ORF">GCM10007938_43080</name>
</gene>
<name>A0ABQ6F4P9_9VIBR</name>
<dbReference type="Pfam" id="PF20454">
    <property type="entry name" value="GpA_nuclease"/>
    <property type="match status" value="1"/>
</dbReference>
<dbReference type="EMBL" id="BSPW01000124">
    <property type="protein sequence ID" value="GLT20523.1"/>
    <property type="molecule type" value="Genomic_DNA"/>
</dbReference>
<feature type="compositionally biased region" description="Low complexity" evidence="1">
    <location>
        <begin position="613"/>
        <end position="622"/>
    </location>
</feature>
<evidence type="ECO:0000313" key="5">
    <source>
        <dbReference type="Proteomes" id="UP001157138"/>
    </source>
</evidence>
<dbReference type="Proteomes" id="UP001157138">
    <property type="component" value="Unassembled WGS sequence"/>
</dbReference>
<keyword evidence="5" id="KW-1185">Reference proteome</keyword>
<feature type="region of interest" description="Disordered" evidence="1">
    <location>
        <begin position="613"/>
        <end position="639"/>
    </location>
</feature>
<dbReference type="PANTHER" id="PTHR34413">
    <property type="entry name" value="PROPHAGE TAIL FIBER ASSEMBLY PROTEIN HOMOLOG TFAE-RELATED-RELATED"/>
    <property type="match status" value="1"/>
</dbReference>
<dbReference type="InterPro" id="IPR027417">
    <property type="entry name" value="P-loop_NTPase"/>
</dbReference>
<proteinExistence type="predicted"/>
<reference evidence="5" key="1">
    <citation type="journal article" date="2019" name="Int. J. Syst. Evol. Microbiol.">
        <title>The Global Catalogue of Microorganisms (GCM) 10K type strain sequencing project: providing services to taxonomists for standard genome sequencing and annotation.</title>
        <authorList>
            <consortium name="The Broad Institute Genomics Platform"/>
            <consortium name="The Broad Institute Genome Sequencing Center for Infectious Disease"/>
            <person name="Wu L."/>
            <person name="Ma J."/>
        </authorList>
    </citation>
    <scope>NUCLEOTIDE SEQUENCE [LARGE SCALE GENOMIC DNA]</scope>
    <source>
        <strain evidence="5">NBRC 108723</strain>
    </source>
</reference>
<feature type="compositionally biased region" description="Acidic residues" evidence="1">
    <location>
        <begin position="623"/>
        <end position="639"/>
    </location>
</feature>
<comment type="caution">
    <text evidence="4">The sequence shown here is derived from an EMBL/GenBank/DDBJ whole genome shotgun (WGS) entry which is preliminary data.</text>
</comment>
<dbReference type="InterPro" id="IPR051220">
    <property type="entry name" value="TFA_Chaperone"/>
</dbReference>
<dbReference type="RefSeq" id="WP_284194351.1">
    <property type="nucleotide sequence ID" value="NZ_BSPW01000124.1"/>
</dbReference>
<protein>
    <submittedName>
        <fullName evidence="4">Terminase</fullName>
    </submittedName>
</protein>
<evidence type="ECO:0000259" key="3">
    <source>
        <dbReference type="Pfam" id="PF20454"/>
    </source>
</evidence>
<dbReference type="InterPro" id="IPR046453">
    <property type="entry name" value="GpA_ATPase"/>
</dbReference>
<dbReference type="PANTHER" id="PTHR34413:SF2">
    <property type="entry name" value="PROPHAGE TAIL FIBER ASSEMBLY PROTEIN HOMOLOG TFAE-RELATED"/>
    <property type="match status" value="1"/>
</dbReference>
<evidence type="ECO:0000313" key="4">
    <source>
        <dbReference type="EMBL" id="GLT20523.1"/>
    </source>
</evidence>
<dbReference type="Gene3D" id="3.40.50.300">
    <property type="entry name" value="P-loop containing nucleotide triphosphate hydrolases"/>
    <property type="match status" value="1"/>
</dbReference>
<evidence type="ECO:0000259" key="2">
    <source>
        <dbReference type="Pfam" id="PF05876"/>
    </source>
</evidence>
<dbReference type="InterPro" id="IPR046454">
    <property type="entry name" value="GpA_endonuclease"/>
</dbReference>
<dbReference type="Pfam" id="PF05876">
    <property type="entry name" value="GpA_ATPase"/>
    <property type="match status" value="1"/>
</dbReference>
<feature type="domain" description="Phage terminase large subunit GpA ATPase" evidence="2">
    <location>
        <begin position="53"/>
        <end position="271"/>
    </location>
</feature>
<feature type="domain" description="Terminase large subunit GpA endonuclease" evidence="3">
    <location>
        <begin position="314"/>
        <end position="598"/>
    </location>
</feature>
<sequence>MNCNQLSRLLSKGILNIIVPPKRTEIVTWATINQNPDAQIYKPKAFQKAWLMAYESPYIEKIVLSKSARVGYAIFMNTCIGWSITNDPANIMVAQNTNTDAEKYATKEAAKVFTYCAPVAKCMLGKNTSTEKAFYGGDFSVVWATSAGSFRMVTIRYLFLDEVSGWPENPDNEGDPVENAITRTETESKRKIVMGSTPKEAGTCKITKEFLQTDQRYLYVPCPHCGEMQRLKLENLRYDKHDFKTAHFVCVGCSKKIYEHHKFNMIEQGEWRATREFTCCDTHQVPELWDETGTALCCKCGKPGDVNERGKVDAGFHIWMAYNDNPNTALPTLAKEYERAKKDPLKMQSFMNTKVGVEYSTTQKVHKLNNFDALYERREHYDPSEYLPAEGYCLLASVDTQKNRFEYHIWLVGRRGETWAIDYQVVMGDPEDEEIQQELIGRLSARFRMKDGREITVYRVVMDCNGHAWKAMLQFVAPYSGWIFAIRGEANGKNKFKPELTLTHKTHSEAHCEYRSLNVHQLKNRAAERLNNEKLGKNYIHYPVSEVFNLDYFQMLTAEELIGSGSNVRWAKKPGQQRNEPWDLLVYFLWLYDFLRLEIQAASSQYPLGLVDTSSSDSSVGYEESDYTDDYETSDYEAY</sequence>
<organism evidence="4 5">
    <name type="scientific">Vibrio zhanjiangensis</name>
    <dbReference type="NCBI Taxonomy" id="1046128"/>
    <lineage>
        <taxon>Bacteria</taxon>
        <taxon>Pseudomonadati</taxon>
        <taxon>Pseudomonadota</taxon>
        <taxon>Gammaproteobacteria</taxon>
        <taxon>Vibrionales</taxon>
        <taxon>Vibrionaceae</taxon>
        <taxon>Vibrio</taxon>
    </lineage>
</organism>
<accession>A0ABQ6F4P9</accession>